<dbReference type="PANTHER" id="PTHR34987:SF2">
    <property type="entry name" value="B, PUTATIVE (AFU_ORTHOLOGUE AFUA_7G05040)-RELATED"/>
    <property type="match status" value="1"/>
</dbReference>
<organism evidence="4 5">
    <name type="scientific">Cohnella cellulosilytica</name>
    <dbReference type="NCBI Taxonomy" id="986710"/>
    <lineage>
        <taxon>Bacteria</taxon>
        <taxon>Bacillati</taxon>
        <taxon>Bacillota</taxon>
        <taxon>Bacilli</taxon>
        <taxon>Bacillales</taxon>
        <taxon>Paenibacillaceae</taxon>
        <taxon>Cohnella</taxon>
    </lineage>
</organism>
<dbReference type="Pfam" id="PF17389">
    <property type="entry name" value="Bac_rhamnosid6H"/>
    <property type="match status" value="1"/>
</dbReference>
<dbReference type="Pfam" id="PF08531">
    <property type="entry name" value="Bac_rhamnosid_N"/>
    <property type="match status" value="1"/>
</dbReference>
<dbReference type="Proteomes" id="UP001596378">
    <property type="component" value="Unassembled WGS sequence"/>
</dbReference>
<dbReference type="InterPro" id="IPR008928">
    <property type="entry name" value="6-hairpin_glycosidase_sf"/>
</dbReference>
<comment type="caution">
    <text evidence="4">The sequence shown here is derived from an EMBL/GenBank/DDBJ whole genome shotgun (WGS) entry which is preliminary data.</text>
</comment>
<feature type="domain" description="Bacterial alpha-L-rhamnosidase N-terminal" evidence="1">
    <location>
        <begin position="52"/>
        <end position="192"/>
    </location>
</feature>
<dbReference type="InterPro" id="IPR012341">
    <property type="entry name" value="6hp_glycosidase-like_sf"/>
</dbReference>
<feature type="domain" description="Alpha-L-rhamnosidase C-terminal" evidence="3">
    <location>
        <begin position="696"/>
        <end position="771"/>
    </location>
</feature>
<evidence type="ECO:0000313" key="4">
    <source>
        <dbReference type="EMBL" id="MFC7151802.1"/>
    </source>
</evidence>
<dbReference type="InterPro" id="IPR035396">
    <property type="entry name" value="Bac_rhamnosid6H"/>
</dbReference>
<dbReference type="Gene3D" id="1.50.10.10">
    <property type="match status" value="1"/>
</dbReference>
<evidence type="ECO:0000313" key="5">
    <source>
        <dbReference type="Proteomes" id="UP001596378"/>
    </source>
</evidence>
<dbReference type="InterPro" id="IPR013737">
    <property type="entry name" value="Bac_rhamnosid_N"/>
</dbReference>
<keyword evidence="5" id="KW-1185">Reference proteome</keyword>
<accession>A0ABW2FHL0</accession>
<name>A0ABW2FHL0_9BACL</name>
<dbReference type="SUPFAM" id="SSF48208">
    <property type="entry name" value="Six-hairpin glycosidases"/>
    <property type="match status" value="1"/>
</dbReference>
<evidence type="ECO:0000259" key="3">
    <source>
        <dbReference type="Pfam" id="PF17390"/>
    </source>
</evidence>
<dbReference type="Pfam" id="PF17390">
    <property type="entry name" value="Bac_rhamnosid_C"/>
    <property type="match status" value="1"/>
</dbReference>
<reference evidence="5" key="1">
    <citation type="journal article" date="2019" name="Int. J. Syst. Evol. Microbiol.">
        <title>The Global Catalogue of Microorganisms (GCM) 10K type strain sequencing project: providing services to taxonomists for standard genome sequencing and annotation.</title>
        <authorList>
            <consortium name="The Broad Institute Genomics Platform"/>
            <consortium name="The Broad Institute Genome Sequencing Center for Infectious Disease"/>
            <person name="Wu L."/>
            <person name="Ma J."/>
        </authorList>
    </citation>
    <scope>NUCLEOTIDE SEQUENCE [LARGE SCALE GENOMIC DNA]</scope>
    <source>
        <strain evidence="5">KCTC 12907</strain>
    </source>
</reference>
<dbReference type="Gene3D" id="2.60.420.10">
    <property type="entry name" value="Maltose phosphorylase, domain 3"/>
    <property type="match status" value="1"/>
</dbReference>
<evidence type="ECO:0000259" key="2">
    <source>
        <dbReference type="Pfam" id="PF17389"/>
    </source>
</evidence>
<proteinExistence type="predicted"/>
<dbReference type="EMBL" id="JBHTAI010000018">
    <property type="protein sequence ID" value="MFC7151802.1"/>
    <property type="molecule type" value="Genomic_DNA"/>
</dbReference>
<protein>
    <submittedName>
        <fullName evidence="4">Alpha-L-rhamnosidase C-terminal domain-containing protein</fullName>
    </submittedName>
</protein>
<dbReference type="PANTHER" id="PTHR34987">
    <property type="entry name" value="C, PUTATIVE (AFU_ORTHOLOGUE AFUA_3G02880)-RELATED"/>
    <property type="match status" value="1"/>
</dbReference>
<gene>
    <name evidence="4" type="ORF">ACFQMJ_24965</name>
</gene>
<dbReference type="RefSeq" id="WP_378052291.1">
    <property type="nucleotide sequence ID" value="NZ_JBHMDN010000048.1"/>
</dbReference>
<evidence type="ECO:0000259" key="1">
    <source>
        <dbReference type="Pfam" id="PF08531"/>
    </source>
</evidence>
<feature type="domain" description="Alpha-L-rhamnosidase six-hairpin glycosidase" evidence="2">
    <location>
        <begin position="365"/>
        <end position="651"/>
    </location>
</feature>
<dbReference type="Gene3D" id="2.60.120.260">
    <property type="entry name" value="Galactose-binding domain-like"/>
    <property type="match status" value="1"/>
</dbReference>
<dbReference type="InterPro" id="IPR035398">
    <property type="entry name" value="Bac_rhamnosid_C"/>
</dbReference>
<sequence>MEENKAWEASWIWTERHRGERADGNELIYFRKTFQLADVSAVRLIADVSADSRYRLYVNGVSASTGPARGDLRTHYYETIDLSAFLRDGLNTLAVKVLHYKEGEPRPSAIPSAHTGALLFQGRVTDSHGQELLRLDTDESWLCRVDDAIAFLPESYTCVGGGESVEGDRLPHGWQETEFDDRDWKRAVVIAQTHLEHDGFLTPWQLAARTIPPMFERDRAFVSVTREEERSPGVVMREASSEREWLRLPAHGKAVVELDAGELTTGYLRMEMAGGRGSEIRFLCSEGYESEDGVKGVRDKAEGNVLRGYLERYAVAGRMAGDEIYETFLFRTFRFVRLEVEAGGEPLVIHRAYYRETGYPLEVRAFFEASDSSLGPLWDVSVRTLQRCMHEGYYDCPFYEQLQYSMDTRLQAMFTYAISGDDRLARKAIYEFHSSLLPGGMLLSRYPSIQPQVIPGFALYWIMMLYDHLLYYGDAEHAARYRPTVDAVLDWFARRIGGDGLVGAAPRGYWSYVDWVKEWERTRGVPSSEGPLTVYNLMYADALEKAAFINEATGRPETAREYRGRAKEILAAVNARCRSAERGLYRDGPGLESHSQHAQIWAILSGAVHGQEASELAERLMEDSSLPQVSYSMAFFLFRALSSAERYDLSFALWERWREQIGLHLTTWLEDPVSQRSDCHAWGAVPLYEFTSEILGVKPDGIGYERIRIEPRPGPLQWARGQAATRHGPVEVAWCISEGEFRLEVAGLRGRSANVRLPDGTVRCVEGKDGAEFACRMPGSSG</sequence>